<gene>
    <name evidence="14" type="ORF">SAMN05661077_1315</name>
</gene>
<dbReference type="InterPro" id="IPR044537">
    <property type="entry name" value="Rip2-like"/>
</dbReference>
<evidence type="ECO:0000256" key="2">
    <source>
        <dbReference type="ARBA" id="ARBA00004651"/>
    </source>
</evidence>
<dbReference type="PANTHER" id="PTHR35864:SF1">
    <property type="entry name" value="ZINC METALLOPROTEASE YWHC-RELATED"/>
    <property type="match status" value="1"/>
</dbReference>
<evidence type="ECO:0000313" key="14">
    <source>
        <dbReference type="EMBL" id="SCY13688.1"/>
    </source>
</evidence>
<keyword evidence="4" id="KW-1003">Cell membrane</keyword>
<comment type="cofactor">
    <cofactor evidence="1">
        <name>Zn(2+)</name>
        <dbReference type="ChEBI" id="CHEBI:29105"/>
    </cofactor>
</comment>
<evidence type="ECO:0000256" key="9">
    <source>
        <dbReference type="ARBA" id="ARBA00022833"/>
    </source>
</evidence>
<protein>
    <submittedName>
        <fullName evidence="14">Zn-dependent protease (Includes SpoIVFB)</fullName>
    </submittedName>
</protein>
<dbReference type="EMBL" id="FMUN01000003">
    <property type="protein sequence ID" value="SCY13688.1"/>
    <property type="molecule type" value="Genomic_DNA"/>
</dbReference>
<evidence type="ECO:0000256" key="12">
    <source>
        <dbReference type="ARBA" id="ARBA00023136"/>
    </source>
</evidence>
<dbReference type="AlphaFoldDB" id="A0A1G5DGV9"/>
<proteinExistence type="inferred from homology"/>
<evidence type="ECO:0000256" key="3">
    <source>
        <dbReference type="ARBA" id="ARBA00007931"/>
    </source>
</evidence>
<evidence type="ECO:0000256" key="8">
    <source>
        <dbReference type="ARBA" id="ARBA00022801"/>
    </source>
</evidence>
<dbReference type="GO" id="GO:0006508">
    <property type="term" value="P:proteolysis"/>
    <property type="evidence" value="ECO:0007669"/>
    <property type="project" value="UniProtKB-KW"/>
</dbReference>
<keyword evidence="12 13" id="KW-0472">Membrane</keyword>
<dbReference type="GO" id="GO:0046872">
    <property type="term" value="F:metal ion binding"/>
    <property type="evidence" value="ECO:0007669"/>
    <property type="project" value="UniProtKB-KW"/>
</dbReference>
<organism evidence="14 15">
    <name type="scientific">Thiohalorhabdus denitrificans</name>
    <dbReference type="NCBI Taxonomy" id="381306"/>
    <lineage>
        <taxon>Bacteria</taxon>
        <taxon>Pseudomonadati</taxon>
        <taxon>Pseudomonadota</taxon>
        <taxon>Gammaproteobacteria</taxon>
        <taxon>Thiohalorhabdales</taxon>
        <taxon>Thiohalorhabdaceae</taxon>
        <taxon>Thiohalorhabdus</taxon>
    </lineage>
</organism>
<evidence type="ECO:0000256" key="4">
    <source>
        <dbReference type="ARBA" id="ARBA00022475"/>
    </source>
</evidence>
<accession>A0A1G5DGV9</accession>
<evidence type="ECO:0000256" key="7">
    <source>
        <dbReference type="ARBA" id="ARBA00022723"/>
    </source>
</evidence>
<keyword evidence="10 13" id="KW-1133">Transmembrane helix</keyword>
<keyword evidence="8" id="KW-0378">Hydrolase</keyword>
<evidence type="ECO:0000256" key="1">
    <source>
        <dbReference type="ARBA" id="ARBA00001947"/>
    </source>
</evidence>
<keyword evidence="6 13" id="KW-0812">Transmembrane</keyword>
<keyword evidence="11" id="KW-0482">Metalloprotease</keyword>
<feature type="transmembrane region" description="Helical" evidence="13">
    <location>
        <begin position="204"/>
        <end position="229"/>
    </location>
</feature>
<comment type="subcellular location">
    <subcellularLocation>
        <location evidence="2">Cell membrane</location>
        <topology evidence="2">Multi-pass membrane protein</topology>
    </subcellularLocation>
</comment>
<sequence>MAHVGFPAPGLPLNTPNPYTSAMELTLIQKIVIWAPPVLLAITLHEVAHGWVARLFGDDTAYVMGRLTLNPLRHVDPIGTVALPAFLVLLGSPFIFGWAKPVPVAFGNLRNPKQDMVYVALAGPMANLGMALVWTVVTAVGLAMLPDMAYLGEPLMLMGAAGILINTVLMILNLVPIPPLDGGRVAAGLLPHPASNWVSYLEPFGLPILLVLLFTGTLGLVIGGPIFYVSDSLMGLAGMDLRTLLQFLS</sequence>
<feature type="transmembrane region" description="Helical" evidence="13">
    <location>
        <begin position="31"/>
        <end position="56"/>
    </location>
</feature>
<dbReference type="CDD" id="cd06158">
    <property type="entry name" value="S2P-M50_like_1"/>
    <property type="match status" value="1"/>
</dbReference>
<feature type="transmembrane region" description="Helical" evidence="13">
    <location>
        <begin position="77"/>
        <end position="96"/>
    </location>
</feature>
<feature type="transmembrane region" description="Helical" evidence="13">
    <location>
        <begin position="116"/>
        <end position="143"/>
    </location>
</feature>
<dbReference type="STRING" id="381306.AN478_07745"/>
<evidence type="ECO:0000256" key="5">
    <source>
        <dbReference type="ARBA" id="ARBA00022670"/>
    </source>
</evidence>
<dbReference type="InterPro" id="IPR052348">
    <property type="entry name" value="Metallopeptidase_M50B"/>
</dbReference>
<keyword evidence="5 14" id="KW-0645">Protease</keyword>
<evidence type="ECO:0000313" key="15">
    <source>
        <dbReference type="Proteomes" id="UP000183104"/>
    </source>
</evidence>
<dbReference type="GO" id="GO:0005886">
    <property type="term" value="C:plasma membrane"/>
    <property type="evidence" value="ECO:0007669"/>
    <property type="project" value="UniProtKB-SubCell"/>
</dbReference>
<reference evidence="15" key="1">
    <citation type="submission" date="2016-10" db="EMBL/GenBank/DDBJ databases">
        <authorList>
            <person name="Varghese N."/>
        </authorList>
    </citation>
    <scope>NUCLEOTIDE SEQUENCE [LARGE SCALE GENOMIC DNA]</scope>
    <source>
        <strain evidence="15">HL 19</strain>
    </source>
</reference>
<dbReference type="Proteomes" id="UP000183104">
    <property type="component" value="Unassembled WGS sequence"/>
</dbReference>
<dbReference type="GO" id="GO:0008237">
    <property type="term" value="F:metallopeptidase activity"/>
    <property type="evidence" value="ECO:0007669"/>
    <property type="project" value="UniProtKB-KW"/>
</dbReference>
<keyword evidence="9" id="KW-0862">Zinc</keyword>
<evidence type="ECO:0000256" key="10">
    <source>
        <dbReference type="ARBA" id="ARBA00022989"/>
    </source>
</evidence>
<dbReference type="PANTHER" id="PTHR35864">
    <property type="entry name" value="ZINC METALLOPROTEASE MJ0611-RELATED"/>
    <property type="match status" value="1"/>
</dbReference>
<evidence type="ECO:0000256" key="11">
    <source>
        <dbReference type="ARBA" id="ARBA00023049"/>
    </source>
</evidence>
<keyword evidence="7" id="KW-0479">Metal-binding</keyword>
<evidence type="ECO:0000256" key="6">
    <source>
        <dbReference type="ARBA" id="ARBA00022692"/>
    </source>
</evidence>
<keyword evidence="15" id="KW-1185">Reference proteome</keyword>
<feature type="transmembrane region" description="Helical" evidence="13">
    <location>
        <begin position="155"/>
        <end position="175"/>
    </location>
</feature>
<name>A0A1G5DGV9_9GAMM</name>
<evidence type="ECO:0000256" key="13">
    <source>
        <dbReference type="SAM" id="Phobius"/>
    </source>
</evidence>
<comment type="similarity">
    <text evidence="3">Belongs to the peptidase M50B family.</text>
</comment>